<dbReference type="PANTHER" id="PTHR47359">
    <property type="entry name" value="PEPTIDOGLYCAN DL-ENDOPEPTIDASE CWLO"/>
    <property type="match status" value="1"/>
</dbReference>
<evidence type="ECO:0000256" key="4">
    <source>
        <dbReference type="ARBA" id="ARBA00022807"/>
    </source>
</evidence>
<dbReference type="Proteomes" id="UP000238362">
    <property type="component" value="Unassembled WGS sequence"/>
</dbReference>
<feature type="chain" id="PRO_5039419784" evidence="7">
    <location>
        <begin position="24"/>
        <end position="593"/>
    </location>
</feature>
<evidence type="ECO:0000259" key="8">
    <source>
        <dbReference type="PROSITE" id="PS51935"/>
    </source>
</evidence>
<evidence type="ECO:0000256" key="7">
    <source>
        <dbReference type="SAM" id="SignalP"/>
    </source>
</evidence>
<name>A0A2T0LWY5_9PSEU</name>
<keyword evidence="2" id="KW-0645">Protease</keyword>
<evidence type="ECO:0000256" key="3">
    <source>
        <dbReference type="ARBA" id="ARBA00022801"/>
    </source>
</evidence>
<dbReference type="InterPro" id="IPR038765">
    <property type="entry name" value="Papain-like_cys_pep_sf"/>
</dbReference>
<dbReference type="PANTHER" id="PTHR47359:SF3">
    <property type="entry name" value="NLP_P60 DOMAIN-CONTAINING PROTEIN-RELATED"/>
    <property type="match status" value="1"/>
</dbReference>
<gene>
    <name evidence="9" type="ORF">B0I33_104350</name>
</gene>
<reference evidence="9 10" key="1">
    <citation type="submission" date="2018-03" db="EMBL/GenBank/DDBJ databases">
        <title>Genomic Encyclopedia of Type Strains, Phase III (KMG-III): the genomes of soil and plant-associated and newly described type strains.</title>
        <authorList>
            <person name="Whitman W."/>
        </authorList>
    </citation>
    <scope>NUCLEOTIDE SEQUENCE [LARGE SCALE GENOMIC DNA]</scope>
    <source>
        <strain evidence="9 10">CGMCC 4.7125</strain>
    </source>
</reference>
<organism evidence="9 10">
    <name type="scientific">Prauserella shujinwangii</name>
    <dbReference type="NCBI Taxonomy" id="1453103"/>
    <lineage>
        <taxon>Bacteria</taxon>
        <taxon>Bacillati</taxon>
        <taxon>Actinomycetota</taxon>
        <taxon>Actinomycetes</taxon>
        <taxon>Pseudonocardiales</taxon>
        <taxon>Pseudonocardiaceae</taxon>
        <taxon>Prauserella</taxon>
    </lineage>
</organism>
<dbReference type="Pfam" id="PF00877">
    <property type="entry name" value="NLPC_P60"/>
    <property type="match status" value="1"/>
</dbReference>
<evidence type="ECO:0000313" key="10">
    <source>
        <dbReference type="Proteomes" id="UP000238362"/>
    </source>
</evidence>
<sequence>MRLAGVLAPLLVAGLVTAPAAGARQDPPADPGVPRVESGVVPGAAVPDPRPGEAFADPEVAALQRTAEQVQRELGELAGRITAAERDVRTATARLDRARAERRRADAEVAAQQTEIDEFSRSVFTAMHRPDEFQLLVTASSARELLDGTSLINQLRARQDQRLGGALERQREAVAAVEAAERAERAAADRKARLDRLRGDATNRADAVSAELRDPIRAANDAVVAQQRAQRDRNAETAANWRDYLGRLADAGITPPPAAALRDPAGFPPGLWPLPGADGLDQAGVAQTGTGEDRLLVLPEETITAVSAAVDALGRPYVPGEGGTGPVAYSCDGLVHTVYDRAGLTVPRTAARQLATGRPVRQADARPGDLVFAGPERYGVQSVGIVLDDATMLVADARLAGVVVADLPAGDSALGFVRPALGQGPAREVPRRAAGELRWRCGGVEVPPRKAASGQAAGAWGGYPNGLIPTAALCPIGIGSHFLRCDAAQAYAALSRAYAAAFGAPLCVTDSYRTFGAQVDLYRRKPALAAVPGTSNHGWGLALDLCGGAQSFGTPQYRWLAANAGAFGWVNPGWAQPGRGREEPWHWEFAGTT</sequence>
<protein>
    <submittedName>
        <fullName evidence="9">NlpC/P60 family protein</fullName>
    </submittedName>
</protein>
<keyword evidence="5" id="KW-0175">Coiled coil</keyword>
<evidence type="ECO:0000256" key="6">
    <source>
        <dbReference type="SAM" id="MobiDB-lite"/>
    </source>
</evidence>
<comment type="similarity">
    <text evidence="1">Belongs to the peptidase C40 family.</text>
</comment>
<accession>A0A2T0LWY5</accession>
<dbReference type="PROSITE" id="PS51935">
    <property type="entry name" value="NLPC_P60"/>
    <property type="match status" value="1"/>
</dbReference>
<dbReference type="EMBL" id="PVNH01000004">
    <property type="protein sequence ID" value="PRX48533.1"/>
    <property type="molecule type" value="Genomic_DNA"/>
</dbReference>
<dbReference type="RefSeq" id="WP_106178607.1">
    <property type="nucleotide sequence ID" value="NZ_PVNH01000004.1"/>
</dbReference>
<keyword evidence="4" id="KW-0788">Thiol protease</keyword>
<proteinExistence type="inferred from homology"/>
<dbReference type="InterPro" id="IPR051794">
    <property type="entry name" value="PG_Endopeptidase_C40"/>
</dbReference>
<evidence type="ECO:0000313" key="9">
    <source>
        <dbReference type="EMBL" id="PRX48533.1"/>
    </source>
</evidence>
<dbReference type="Pfam" id="PF02557">
    <property type="entry name" value="VanY"/>
    <property type="match status" value="1"/>
</dbReference>
<evidence type="ECO:0000256" key="5">
    <source>
        <dbReference type="SAM" id="Coils"/>
    </source>
</evidence>
<dbReference type="CDD" id="cd14814">
    <property type="entry name" value="Peptidase_M15"/>
    <property type="match status" value="1"/>
</dbReference>
<feature type="region of interest" description="Disordered" evidence="6">
    <location>
        <begin position="21"/>
        <end position="45"/>
    </location>
</feature>
<keyword evidence="7" id="KW-0732">Signal</keyword>
<dbReference type="OrthoDB" id="1099523at2"/>
<dbReference type="Gene3D" id="3.90.1720.10">
    <property type="entry name" value="endopeptidase domain like (from Nostoc punctiforme)"/>
    <property type="match status" value="1"/>
</dbReference>
<dbReference type="InterPro" id="IPR003709">
    <property type="entry name" value="VanY-like_core_dom"/>
</dbReference>
<evidence type="ECO:0000256" key="1">
    <source>
        <dbReference type="ARBA" id="ARBA00007074"/>
    </source>
</evidence>
<dbReference type="InterPro" id="IPR009045">
    <property type="entry name" value="Zn_M74/Hedgehog-like"/>
</dbReference>
<dbReference type="InterPro" id="IPR000064">
    <property type="entry name" value="NLP_P60_dom"/>
</dbReference>
<dbReference type="GO" id="GO:0008234">
    <property type="term" value="F:cysteine-type peptidase activity"/>
    <property type="evidence" value="ECO:0007669"/>
    <property type="project" value="UniProtKB-KW"/>
</dbReference>
<keyword evidence="10" id="KW-1185">Reference proteome</keyword>
<dbReference type="GO" id="GO:0006508">
    <property type="term" value="P:proteolysis"/>
    <property type="evidence" value="ECO:0007669"/>
    <property type="project" value="UniProtKB-KW"/>
</dbReference>
<comment type="caution">
    <text evidence="9">The sequence shown here is derived from an EMBL/GenBank/DDBJ whole genome shotgun (WGS) entry which is preliminary data.</text>
</comment>
<dbReference type="SUPFAM" id="SSF55166">
    <property type="entry name" value="Hedgehog/DD-peptidase"/>
    <property type="match status" value="1"/>
</dbReference>
<feature type="domain" description="NlpC/P60" evidence="8">
    <location>
        <begin position="299"/>
        <end position="433"/>
    </location>
</feature>
<feature type="coiled-coil region" evidence="5">
    <location>
        <begin position="60"/>
        <end position="117"/>
    </location>
</feature>
<dbReference type="SUPFAM" id="SSF54001">
    <property type="entry name" value="Cysteine proteinases"/>
    <property type="match status" value="1"/>
</dbReference>
<evidence type="ECO:0000256" key="2">
    <source>
        <dbReference type="ARBA" id="ARBA00022670"/>
    </source>
</evidence>
<keyword evidence="3" id="KW-0378">Hydrolase</keyword>
<feature type="signal peptide" evidence="7">
    <location>
        <begin position="1"/>
        <end position="23"/>
    </location>
</feature>
<dbReference type="AlphaFoldDB" id="A0A2T0LWY5"/>
<dbReference type="Gene3D" id="3.30.1380.10">
    <property type="match status" value="1"/>
</dbReference>